<dbReference type="Gene3D" id="3.30.565.10">
    <property type="entry name" value="Histidine kinase-like ATPase, C-terminal domain"/>
    <property type="match status" value="1"/>
</dbReference>
<evidence type="ECO:0000256" key="5">
    <source>
        <dbReference type="ARBA" id="ARBA00022679"/>
    </source>
</evidence>
<dbReference type="PANTHER" id="PTHR43711">
    <property type="entry name" value="TWO-COMPONENT HISTIDINE KINASE"/>
    <property type="match status" value="1"/>
</dbReference>
<dbReference type="Proteomes" id="UP000214880">
    <property type="component" value="Unassembled WGS sequence"/>
</dbReference>
<dbReference type="Pfam" id="PF00512">
    <property type="entry name" value="HisKA"/>
    <property type="match status" value="1"/>
</dbReference>
<name>A0A1G9U0L0_9FIRM</name>
<keyword evidence="8 9" id="KW-0472">Membrane</keyword>
<evidence type="ECO:0000256" key="3">
    <source>
        <dbReference type="ARBA" id="ARBA00012438"/>
    </source>
</evidence>
<organism evidence="11 12">
    <name type="scientific">Dendrosporobacter quercicolus</name>
    <dbReference type="NCBI Taxonomy" id="146817"/>
    <lineage>
        <taxon>Bacteria</taxon>
        <taxon>Bacillati</taxon>
        <taxon>Bacillota</taxon>
        <taxon>Negativicutes</taxon>
        <taxon>Selenomonadales</taxon>
        <taxon>Sporomusaceae</taxon>
        <taxon>Dendrosporobacter</taxon>
    </lineage>
</organism>
<gene>
    <name evidence="11" type="ORF">SAMN04488502_105149</name>
</gene>
<proteinExistence type="predicted"/>
<accession>A0A1G9U0L0</accession>
<evidence type="ECO:0000256" key="2">
    <source>
        <dbReference type="ARBA" id="ARBA00004370"/>
    </source>
</evidence>
<keyword evidence="6 11" id="KW-0418">Kinase</keyword>
<dbReference type="STRING" id="146817.SAMN04488502_105149"/>
<feature type="transmembrane region" description="Helical" evidence="9">
    <location>
        <begin position="167"/>
        <end position="188"/>
    </location>
</feature>
<dbReference type="AlphaFoldDB" id="A0A1G9U0L0"/>
<dbReference type="PROSITE" id="PS50109">
    <property type="entry name" value="HIS_KIN"/>
    <property type="match status" value="1"/>
</dbReference>
<dbReference type="InterPro" id="IPR003661">
    <property type="entry name" value="HisK_dim/P_dom"/>
</dbReference>
<evidence type="ECO:0000256" key="1">
    <source>
        <dbReference type="ARBA" id="ARBA00000085"/>
    </source>
</evidence>
<evidence type="ECO:0000256" key="6">
    <source>
        <dbReference type="ARBA" id="ARBA00022777"/>
    </source>
</evidence>
<evidence type="ECO:0000259" key="10">
    <source>
        <dbReference type="PROSITE" id="PS50109"/>
    </source>
</evidence>
<dbReference type="PANTHER" id="PTHR43711:SF26">
    <property type="entry name" value="SENSOR HISTIDINE KINASE RCSC"/>
    <property type="match status" value="1"/>
</dbReference>
<dbReference type="EMBL" id="FNHB01000005">
    <property type="protein sequence ID" value="SDM53401.1"/>
    <property type="molecule type" value="Genomic_DNA"/>
</dbReference>
<dbReference type="Gene3D" id="1.10.287.130">
    <property type="match status" value="1"/>
</dbReference>
<dbReference type="GO" id="GO:0000155">
    <property type="term" value="F:phosphorelay sensor kinase activity"/>
    <property type="evidence" value="ECO:0007669"/>
    <property type="project" value="InterPro"/>
</dbReference>
<keyword evidence="12" id="KW-1185">Reference proteome</keyword>
<evidence type="ECO:0000256" key="9">
    <source>
        <dbReference type="SAM" id="Phobius"/>
    </source>
</evidence>
<dbReference type="SMART" id="SM00388">
    <property type="entry name" value="HisKA"/>
    <property type="match status" value="1"/>
</dbReference>
<keyword evidence="7" id="KW-0902">Two-component regulatory system</keyword>
<dbReference type="InterPro" id="IPR050736">
    <property type="entry name" value="Sensor_HK_Regulatory"/>
</dbReference>
<dbReference type="Pfam" id="PF02518">
    <property type="entry name" value="HATPase_c"/>
    <property type="match status" value="1"/>
</dbReference>
<feature type="transmembrane region" description="Helical" evidence="9">
    <location>
        <begin position="12"/>
        <end position="40"/>
    </location>
</feature>
<dbReference type="EC" id="2.7.13.3" evidence="3"/>
<keyword evidence="4" id="KW-0597">Phosphoprotein</keyword>
<dbReference type="FunFam" id="3.30.565.10:FF:000006">
    <property type="entry name" value="Sensor histidine kinase WalK"/>
    <property type="match status" value="1"/>
</dbReference>
<keyword evidence="9" id="KW-1133">Transmembrane helix</keyword>
<evidence type="ECO:0000313" key="11">
    <source>
        <dbReference type="EMBL" id="SDM53401.1"/>
    </source>
</evidence>
<dbReference type="SUPFAM" id="SSF55874">
    <property type="entry name" value="ATPase domain of HSP90 chaperone/DNA topoisomerase II/histidine kinase"/>
    <property type="match status" value="1"/>
</dbReference>
<keyword evidence="9" id="KW-0812">Transmembrane</keyword>
<dbReference type="InterPro" id="IPR003594">
    <property type="entry name" value="HATPase_dom"/>
</dbReference>
<comment type="catalytic activity">
    <reaction evidence="1">
        <text>ATP + protein L-histidine = ADP + protein N-phospho-L-histidine.</text>
        <dbReference type="EC" id="2.7.13.3"/>
    </reaction>
</comment>
<dbReference type="CDD" id="cd00075">
    <property type="entry name" value="HATPase"/>
    <property type="match status" value="1"/>
</dbReference>
<dbReference type="FunFam" id="1.10.287.130:FF:000001">
    <property type="entry name" value="Two-component sensor histidine kinase"/>
    <property type="match status" value="1"/>
</dbReference>
<keyword evidence="5" id="KW-0808">Transferase</keyword>
<dbReference type="InterPro" id="IPR036097">
    <property type="entry name" value="HisK_dim/P_sf"/>
</dbReference>
<evidence type="ECO:0000256" key="8">
    <source>
        <dbReference type="ARBA" id="ARBA00023136"/>
    </source>
</evidence>
<evidence type="ECO:0000256" key="4">
    <source>
        <dbReference type="ARBA" id="ARBA00022553"/>
    </source>
</evidence>
<dbReference type="PRINTS" id="PR00344">
    <property type="entry name" value="BCTRLSENSOR"/>
</dbReference>
<evidence type="ECO:0000313" key="12">
    <source>
        <dbReference type="Proteomes" id="UP000214880"/>
    </source>
</evidence>
<dbReference type="RefSeq" id="WP_092073053.1">
    <property type="nucleotide sequence ID" value="NZ_FNHB01000005.1"/>
</dbReference>
<reference evidence="11 12" key="1">
    <citation type="submission" date="2016-10" db="EMBL/GenBank/DDBJ databases">
        <authorList>
            <person name="de Groot N.N."/>
        </authorList>
    </citation>
    <scope>NUCLEOTIDE SEQUENCE [LARGE SCALE GENOMIC DNA]</scope>
    <source>
        <strain evidence="11 12">DSM 1736</strain>
    </source>
</reference>
<dbReference type="CDD" id="cd00082">
    <property type="entry name" value="HisKA"/>
    <property type="match status" value="1"/>
</dbReference>
<evidence type="ECO:0000256" key="7">
    <source>
        <dbReference type="ARBA" id="ARBA00023012"/>
    </source>
</evidence>
<sequence length="429" mass="47697">MFRKIRKRLTLMYTGIMALILLTFVVVGFVGFTGAIVYALQQSVLQVAKEEADEQLAVYKLEGSLIHDDENEKTSSTIFYYVQAVNGPLEAGTRTVPALQDIVRALIESGEVQAGVASLHHARLSDGTTAFFIITAHPVYDNLQLIGTVYLGNDITWYYYTWQKLGLILLGGSLIILAIAFTAGYFLAGRAMIPINQSFARQREFVADASHELRTPISVLLASVDVVQTDEDNRFSAFSSQVLTDMKDEIRKMSRIVADLLTLARIDANVVELLRETFDSRIVAGHVIRSLQSLANAKDIRLQLDCDQAGEIQADRSRISQLLLILIDNAIKYTPNHGTVNVKLEIVYDHNSKLKITVRDNGIGIDQEHKAMIFERFYRVDKIRSREFGGTGLGLSIARWIVEAHQGTITVQSELGKGCVFTVMIPVDG</sequence>
<comment type="subcellular location">
    <subcellularLocation>
        <location evidence="2">Membrane</location>
    </subcellularLocation>
</comment>
<dbReference type="OrthoDB" id="9786919at2"/>
<dbReference type="InterPro" id="IPR036890">
    <property type="entry name" value="HATPase_C_sf"/>
</dbReference>
<dbReference type="InterPro" id="IPR004358">
    <property type="entry name" value="Sig_transdc_His_kin-like_C"/>
</dbReference>
<dbReference type="InterPro" id="IPR005467">
    <property type="entry name" value="His_kinase_dom"/>
</dbReference>
<dbReference type="GO" id="GO:0016020">
    <property type="term" value="C:membrane"/>
    <property type="evidence" value="ECO:0007669"/>
    <property type="project" value="UniProtKB-SubCell"/>
</dbReference>
<dbReference type="SMART" id="SM00387">
    <property type="entry name" value="HATPase_c"/>
    <property type="match status" value="1"/>
</dbReference>
<protein>
    <recommendedName>
        <fullName evidence="3">histidine kinase</fullName>
        <ecNumber evidence="3">2.7.13.3</ecNumber>
    </recommendedName>
</protein>
<feature type="domain" description="Histidine kinase" evidence="10">
    <location>
        <begin position="208"/>
        <end position="429"/>
    </location>
</feature>
<dbReference type="SUPFAM" id="SSF47384">
    <property type="entry name" value="Homodimeric domain of signal transducing histidine kinase"/>
    <property type="match status" value="1"/>
</dbReference>